<evidence type="ECO:0000259" key="1">
    <source>
        <dbReference type="Pfam" id="PF04909"/>
    </source>
</evidence>
<gene>
    <name evidence="2" type="ORF">SAMN05444320_103343</name>
</gene>
<dbReference type="PANTHER" id="PTHR43383:SF2">
    <property type="entry name" value="AMIDOHYDROLASE 2 FAMILY PROTEIN"/>
    <property type="match status" value="1"/>
</dbReference>
<dbReference type="Gene3D" id="3.20.20.140">
    <property type="entry name" value="Metal-dependent hydrolases"/>
    <property type="match status" value="1"/>
</dbReference>
<keyword evidence="3" id="KW-1185">Reference proteome</keyword>
<accession>A0A1M5B0H5</accession>
<dbReference type="RefSeq" id="WP_073481683.1">
    <property type="nucleotide sequence ID" value="NZ_FQVN01000003.1"/>
</dbReference>
<dbReference type="Pfam" id="PF04909">
    <property type="entry name" value="Amidohydro_2"/>
    <property type="match status" value="1"/>
</dbReference>
<sequence>MTDLTGEAALIDQHCHGVVTTDLDRLAFEALLTEATRATPDRSRFDSMLGLAVRRWCAPVLGLPAHVGPDEYLERRAALGWWEASARLLRAAGVTDWLVDAGFAPVALTGLPEVADLAGGTAHEIVRLETVAERVAGLAGSAEEFAADLETELHRAAAGAVGLKSVAAYRGGLDLPARPPSAAALSAAVGRWFAVGGRLTDPLVVGWLVHLGVRVGAEFGLPLQLHTGFGDDDLRLHHADPSLLTDFLAATRDSGVTVVLLHCWPFHRQAAYLAHVFGHVVVDVGLAVPHVGARSGAVLAELLELAPFGAVCFSSDGYGLPELHYLGAWLWRRELGRLLDAWIADDVLTCADAERLVAAVARDNALRTYSRVSE</sequence>
<organism evidence="2 3">
    <name type="scientific">Streptoalloteichus hindustanus</name>
    <dbReference type="NCBI Taxonomy" id="2017"/>
    <lineage>
        <taxon>Bacteria</taxon>
        <taxon>Bacillati</taxon>
        <taxon>Actinomycetota</taxon>
        <taxon>Actinomycetes</taxon>
        <taxon>Pseudonocardiales</taxon>
        <taxon>Pseudonocardiaceae</taxon>
        <taxon>Streptoalloteichus</taxon>
    </lineage>
</organism>
<proteinExistence type="predicted"/>
<dbReference type="EMBL" id="FQVN01000003">
    <property type="protein sequence ID" value="SHF36014.1"/>
    <property type="molecule type" value="Genomic_DNA"/>
</dbReference>
<dbReference type="Proteomes" id="UP000184501">
    <property type="component" value="Unassembled WGS sequence"/>
</dbReference>
<dbReference type="AlphaFoldDB" id="A0A1M5B0H5"/>
<evidence type="ECO:0000313" key="2">
    <source>
        <dbReference type="EMBL" id="SHF36014.1"/>
    </source>
</evidence>
<dbReference type="PANTHER" id="PTHR43383">
    <property type="entry name" value="NODULIN 6"/>
    <property type="match status" value="1"/>
</dbReference>
<dbReference type="SUPFAM" id="SSF51556">
    <property type="entry name" value="Metallo-dependent hydrolases"/>
    <property type="match status" value="1"/>
</dbReference>
<dbReference type="GO" id="GO:0016787">
    <property type="term" value="F:hydrolase activity"/>
    <property type="evidence" value="ECO:0007669"/>
    <property type="project" value="InterPro"/>
</dbReference>
<evidence type="ECO:0000313" key="3">
    <source>
        <dbReference type="Proteomes" id="UP000184501"/>
    </source>
</evidence>
<dbReference type="STRING" id="2017.SAMN05444320_103343"/>
<dbReference type="InterPro" id="IPR032466">
    <property type="entry name" value="Metal_Hydrolase"/>
</dbReference>
<name>A0A1M5B0H5_STRHI</name>
<feature type="domain" description="Amidohydrolase-related" evidence="1">
    <location>
        <begin position="132"/>
        <end position="370"/>
    </location>
</feature>
<dbReference type="OrthoDB" id="8244441at2"/>
<reference evidence="2 3" key="1">
    <citation type="submission" date="2016-11" db="EMBL/GenBank/DDBJ databases">
        <authorList>
            <person name="Jaros S."/>
            <person name="Januszkiewicz K."/>
            <person name="Wedrychowicz H."/>
        </authorList>
    </citation>
    <scope>NUCLEOTIDE SEQUENCE [LARGE SCALE GENOMIC DNA]</scope>
    <source>
        <strain evidence="2 3">DSM 44523</strain>
    </source>
</reference>
<protein>
    <recommendedName>
        <fullName evidence="1">Amidohydrolase-related domain-containing protein</fullName>
    </recommendedName>
</protein>
<dbReference type="InterPro" id="IPR006680">
    <property type="entry name" value="Amidohydro-rel"/>
</dbReference>